<evidence type="ECO:0000313" key="2">
    <source>
        <dbReference type="Proteomes" id="UP000814033"/>
    </source>
</evidence>
<reference evidence="1" key="1">
    <citation type="submission" date="2021-02" db="EMBL/GenBank/DDBJ databases">
        <authorList>
            <consortium name="DOE Joint Genome Institute"/>
            <person name="Ahrendt S."/>
            <person name="Looney B.P."/>
            <person name="Miyauchi S."/>
            <person name="Morin E."/>
            <person name="Drula E."/>
            <person name="Courty P.E."/>
            <person name="Chicoki N."/>
            <person name="Fauchery L."/>
            <person name="Kohler A."/>
            <person name="Kuo A."/>
            <person name="Labutti K."/>
            <person name="Pangilinan J."/>
            <person name="Lipzen A."/>
            <person name="Riley R."/>
            <person name="Andreopoulos W."/>
            <person name="He G."/>
            <person name="Johnson J."/>
            <person name="Barry K.W."/>
            <person name="Grigoriev I.V."/>
            <person name="Nagy L."/>
            <person name="Hibbett D."/>
            <person name="Henrissat B."/>
            <person name="Matheny P.B."/>
            <person name="Labbe J."/>
            <person name="Martin F."/>
        </authorList>
    </citation>
    <scope>NUCLEOTIDE SEQUENCE</scope>
    <source>
        <strain evidence="1">FP105234-sp</strain>
    </source>
</reference>
<comment type="caution">
    <text evidence="1">The sequence shown here is derived from an EMBL/GenBank/DDBJ whole genome shotgun (WGS) entry which is preliminary data.</text>
</comment>
<name>A0ACB8S1R3_9AGAM</name>
<accession>A0ACB8S1R3</accession>
<organism evidence="1 2">
    <name type="scientific">Auriscalpium vulgare</name>
    <dbReference type="NCBI Taxonomy" id="40419"/>
    <lineage>
        <taxon>Eukaryota</taxon>
        <taxon>Fungi</taxon>
        <taxon>Dikarya</taxon>
        <taxon>Basidiomycota</taxon>
        <taxon>Agaricomycotina</taxon>
        <taxon>Agaricomycetes</taxon>
        <taxon>Russulales</taxon>
        <taxon>Auriscalpiaceae</taxon>
        <taxon>Auriscalpium</taxon>
    </lineage>
</organism>
<evidence type="ECO:0000313" key="1">
    <source>
        <dbReference type="EMBL" id="KAI0049801.1"/>
    </source>
</evidence>
<gene>
    <name evidence="1" type="ORF">FA95DRAFT_1604113</name>
</gene>
<proteinExistence type="predicted"/>
<dbReference type="EMBL" id="MU275869">
    <property type="protein sequence ID" value="KAI0049801.1"/>
    <property type="molecule type" value="Genomic_DNA"/>
</dbReference>
<dbReference type="Proteomes" id="UP000814033">
    <property type="component" value="Unassembled WGS sequence"/>
</dbReference>
<reference evidence="1" key="2">
    <citation type="journal article" date="2022" name="New Phytol.">
        <title>Evolutionary transition to the ectomycorrhizal habit in the genomes of a hyperdiverse lineage of mushroom-forming fungi.</title>
        <authorList>
            <person name="Looney B."/>
            <person name="Miyauchi S."/>
            <person name="Morin E."/>
            <person name="Drula E."/>
            <person name="Courty P.E."/>
            <person name="Kohler A."/>
            <person name="Kuo A."/>
            <person name="LaButti K."/>
            <person name="Pangilinan J."/>
            <person name="Lipzen A."/>
            <person name="Riley R."/>
            <person name="Andreopoulos W."/>
            <person name="He G."/>
            <person name="Johnson J."/>
            <person name="Nolan M."/>
            <person name="Tritt A."/>
            <person name="Barry K.W."/>
            <person name="Grigoriev I.V."/>
            <person name="Nagy L.G."/>
            <person name="Hibbett D."/>
            <person name="Henrissat B."/>
            <person name="Matheny P.B."/>
            <person name="Labbe J."/>
            <person name="Martin F.M."/>
        </authorList>
    </citation>
    <scope>NUCLEOTIDE SEQUENCE</scope>
    <source>
        <strain evidence="1">FP105234-sp</strain>
    </source>
</reference>
<sequence>MALSSPSTVPPPLDTVPSPLLVARSDSRASNVSAASAASLTRRSRIRGRTRALTLTNPRRGKSLGPSSAAEDERMPTAGDILATPPLPSASSGASPFPPDTQSPLPERPPRSPLRSSNVPLHPAPDLEEYTIAGPSSRAVDDADGARQARRMRVDTDAAKRRTRKRGSSVPRDYRLSILSQSSSPTSPLFSNHGPMQTMPHFKSLRDARQRLRESYLTQKSGTTTSAYPLSSSTLSGTDGPPSPRSLADSFQDKFVSSVDPDHPGDDDEPFDVDDVSYRLRLLVNNNYFLPPAHSKPSPSELAPVVKKSAKAPAPTFLDLFRVGKSKSKPGTPDASPLAPQPPILRTTSDSTTASGWVQRPHANSLPHSPISSRPRAQTTRVAVVRETLDDLVTAAKQAEQDIKVREEAAARKLGQDGQKEKPEPLLDVIDPTDTVDLPLPSEESPFAIQTSTLHGLGIEESVGAAVLAERLPPGSPGVWSLDPEEEAWRKALLQEAVGHSLNNSLVSSPSPQPRRTVSASPLSPMDSSSRGHSTDHSSGPRPGRSPTPSIKRNLGQRIVLHEDQEAVASAVFSLPVSPAEQRFPPVANVPLRPRLQERRKTTQLHPSLPPERAETPATPHRPLAPPPRKQIPELPQHSPSHSATLTADGAESLGRSHTSLSSRSLRKATSSPLLRELHESAMLSGRSAVSMTPPLLPAAASSTPRYSESISHLSHRHMDSLTSGSRYSGDSEFDLHVEPDLAEQTRPSFASTVPTRPSVSEYSQPSPTVSAFKDALYYQETFGHSMEASTSFESTGTEHGNRMSSASTMSQGYPPFRLPRHNAMSPPPRTSSSLAAPVLSPPPRSSSFSARTPLPPLAQFLASSPRPSLSSSDPGHSQFVSALELDTAQASALPLPQYPLGNRPQLSGMLMIPALSNAPAPASPIEFFDRIQMDHSLDDLESSSDESDSEADRDSVYTDARARETDASGPRTPFMPGTASTPYVSPSASTSSHESERRSPIVNVPARAMYFKDTVGEQTLSNYDLLQYTRPADGASTSSTVPRLVDRQLAAARAAEAALKRDGRTASLQRLDGLLIQHMEAERDTLSRIAQSAKETTQP</sequence>
<protein>
    <submittedName>
        <fullName evidence="1">Uncharacterized protein</fullName>
    </submittedName>
</protein>
<keyword evidence="2" id="KW-1185">Reference proteome</keyword>